<dbReference type="InterPro" id="IPR028978">
    <property type="entry name" value="Chorismate_lyase_/UTRA_dom_sf"/>
</dbReference>
<organism evidence="6 7">
    <name type="scientific">Rhodoplanes serenus</name>
    <dbReference type="NCBI Taxonomy" id="200615"/>
    <lineage>
        <taxon>Bacteria</taxon>
        <taxon>Pseudomonadati</taxon>
        <taxon>Pseudomonadota</taxon>
        <taxon>Alphaproteobacteria</taxon>
        <taxon>Hyphomicrobiales</taxon>
        <taxon>Nitrobacteraceae</taxon>
        <taxon>Rhodoplanes</taxon>
    </lineage>
</organism>
<evidence type="ECO:0000256" key="4">
    <source>
        <dbReference type="SAM" id="MobiDB-lite"/>
    </source>
</evidence>
<dbReference type="SUPFAM" id="SSF64288">
    <property type="entry name" value="Chorismate lyase-like"/>
    <property type="match status" value="1"/>
</dbReference>
<evidence type="ECO:0000256" key="3">
    <source>
        <dbReference type="ARBA" id="ARBA00023163"/>
    </source>
</evidence>
<dbReference type="EMBL" id="UWOC01000147">
    <property type="protein sequence ID" value="VCU09412.1"/>
    <property type="molecule type" value="Genomic_DNA"/>
</dbReference>
<dbReference type="GO" id="GO:0003700">
    <property type="term" value="F:DNA-binding transcription factor activity"/>
    <property type="evidence" value="ECO:0007669"/>
    <property type="project" value="InterPro"/>
</dbReference>
<keyword evidence="3" id="KW-0804">Transcription</keyword>
<dbReference type="InterPro" id="IPR050679">
    <property type="entry name" value="Bact_HTH_transcr_reg"/>
</dbReference>
<dbReference type="InterPro" id="IPR036388">
    <property type="entry name" value="WH-like_DNA-bd_sf"/>
</dbReference>
<evidence type="ECO:0000313" key="7">
    <source>
        <dbReference type="Proteomes" id="UP000289200"/>
    </source>
</evidence>
<evidence type="ECO:0000256" key="2">
    <source>
        <dbReference type="ARBA" id="ARBA00023125"/>
    </source>
</evidence>
<keyword evidence="2" id="KW-0238">DNA-binding</keyword>
<dbReference type="GO" id="GO:0045892">
    <property type="term" value="P:negative regulation of DNA-templated transcription"/>
    <property type="evidence" value="ECO:0007669"/>
    <property type="project" value="TreeGrafter"/>
</dbReference>
<name>A0A447CVP0_9BRAD</name>
<protein>
    <submittedName>
        <fullName evidence="6">HTH-type transcriptional repressor YvoA</fullName>
    </submittedName>
</protein>
<proteinExistence type="predicted"/>
<evidence type="ECO:0000256" key="1">
    <source>
        <dbReference type="ARBA" id="ARBA00023015"/>
    </source>
</evidence>
<keyword evidence="1" id="KW-0805">Transcription regulation</keyword>
<feature type="domain" description="HTH gntR-type" evidence="5">
    <location>
        <begin position="27"/>
        <end position="95"/>
    </location>
</feature>
<dbReference type="InterPro" id="IPR011663">
    <property type="entry name" value="UTRA"/>
</dbReference>
<evidence type="ECO:0000313" key="6">
    <source>
        <dbReference type="EMBL" id="VCU09412.1"/>
    </source>
</evidence>
<dbReference type="SMART" id="SM00345">
    <property type="entry name" value="HTH_GNTR"/>
    <property type="match status" value="1"/>
</dbReference>
<dbReference type="RefSeq" id="WP_129609312.1">
    <property type="nucleotide sequence ID" value="NZ_UWOC01000147.1"/>
</dbReference>
<keyword evidence="7" id="KW-1185">Reference proteome</keyword>
<reference evidence="7" key="1">
    <citation type="submission" date="2018-10" db="EMBL/GenBank/DDBJ databases">
        <authorList>
            <person name="Peiro R."/>
            <person name="Begona"/>
            <person name="Cbmso G."/>
            <person name="Lopez M."/>
            <person name="Gonzalez S."/>
            <person name="Sacristan E."/>
            <person name="Castillo E."/>
        </authorList>
    </citation>
    <scope>NUCLEOTIDE SEQUENCE [LARGE SCALE GENOMIC DNA]</scope>
</reference>
<dbReference type="Gene3D" id="3.40.1410.10">
    <property type="entry name" value="Chorismate lyase-like"/>
    <property type="match status" value="1"/>
</dbReference>
<dbReference type="InterPro" id="IPR036390">
    <property type="entry name" value="WH_DNA-bd_sf"/>
</dbReference>
<dbReference type="OrthoDB" id="7334968at2"/>
<sequence length="277" mass="30182">MSTQLSRPADSSPPPVARPRSASGPPLHHYHNIHLVLRQRILDGHYPRGALLSGERDLAAEFGVARVTVRSALAALQRDGLIRREQGRGTIVVGVPPVAGRGDPVDAFDVLFESILSLGLRSRARVLEFGTVAAPPGVAAALRLDPEAPVLRIVRQRTLDDRPISYTIAFLTPALGRGLSPDDLAARPLLSWLQAAGVRVERADETLTACAAEPAVAAELDVPLGAPLLEARRTLYDDADMPVMHFVGRYRPERYQYRLQLSREPRSARVEVISERG</sequence>
<dbReference type="SMART" id="SM00866">
    <property type="entry name" value="UTRA"/>
    <property type="match status" value="1"/>
</dbReference>
<dbReference type="Gene3D" id="1.10.10.10">
    <property type="entry name" value="Winged helix-like DNA-binding domain superfamily/Winged helix DNA-binding domain"/>
    <property type="match status" value="1"/>
</dbReference>
<feature type="region of interest" description="Disordered" evidence="4">
    <location>
        <begin position="1"/>
        <end position="26"/>
    </location>
</feature>
<evidence type="ECO:0000259" key="5">
    <source>
        <dbReference type="PROSITE" id="PS50949"/>
    </source>
</evidence>
<dbReference type="PANTHER" id="PTHR44846">
    <property type="entry name" value="MANNOSYL-D-GLYCERATE TRANSPORT/METABOLISM SYSTEM REPRESSOR MNGR-RELATED"/>
    <property type="match status" value="1"/>
</dbReference>
<dbReference type="AlphaFoldDB" id="A0A447CVP0"/>
<dbReference type="PROSITE" id="PS50949">
    <property type="entry name" value="HTH_GNTR"/>
    <property type="match status" value="1"/>
</dbReference>
<accession>A0A447CVP0</accession>
<dbReference type="InterPro" id="IPR000524">
    <property type="entry name" value="Tscrpt_reg_HTH_GntR"/>
</dbReference>
<dbReference type="Proteomes" id="UP000289200">
    <property type="component" value="Unassembled WGS sequence"/>
</dbReference>
<comment type="caution">
    <text evidence="6">The sequence shown here is derived from an EMBL/GenBank/DDBJ whole genome shotgun (WGS) entry which is preliminary data.</text>
</comment>
<dbReference type="Pfam" id="PF00392">
    <property type="entry name" value="GntR"/>
    <property type="match status" value="1"/>
</dbReference>
<dbReference type="PRINTS" id="PR00035">
    <property type="entry name" value="HTHGNTR"/>
</dbReference>
<dbReference type="PANTHER" id="PTHR44846:SF1">
    <property type="entry name" value="MANNOSYL-D-GLYCERATE TRANSPORT_METABOLISM SYSTEM REPRESSOR MNGR-RELATED"/>
    <property type="match status" value="1"/>
</dbReference>
<gene>
    <name evidence="6" type="primary">yvoA_3</name>
    <name evidence="6" type="ORF">RHODGE_RHODGE_02584</name>
</gene>
<dbReference type="CDD" id="cd07377">
    <property type="entry name" value="WHTH_GntR"/>
    <property type="match status" value="1"/>
</dbReference>
<dbReference type="GO" id="GO:0003677">
    <property type="term" value="F:DNA binding"/>
    <property type="evidence" value="ECO:0007669"/>
    <property type="project" value="UniProtKB-KW"/>
</dbReference>
<feature type="compositionally biased region" description="Low complexity" evidence="4">
    <location>
        <begin position="1"/>
        <end position="10"/>
    </location>
</feature>
<dbReference type="SUPFAM" id="SSF46785">
    <property type="entry name" value="Winged helix' DNA-binding domain"/>
    <property type="match status" value="1"/>
</dbReference>
<dbReference type="Pfam" id="PF07702">
    <property type="entry name" value="UTRA"/>
    <property type="match status" value="1"/>
</dbReference>